<keyword evidence="1" id="KW-0732">Signal</keyword>
<dbReference type="InterPro" id="IPR050473">
    <property type="entry name" value="A2M/Complement_sys"/>
</dbReference>
<keyword evidence="2" id="KW-0882">Thioester bond</keyword>
<dbReference type="Gene3D" id="2.60.120.1540">
    <property type="match status" value="1"/>
</dbReference>
<evidence type="ECO:0000313" key="4">
    <source>
        <dbReference type="EMBL" id="CAG5122188.1"/>
    </source>
</evidence>
<dbReference type="Gene3D" id="2.60.40.10">
    <property type="entry name" value="Immunoglobulins"/>
    <property type="match status" value="1"/>
</dbReference>
<dbReference type="GO" id="GO:0005615">
    <property type="term" value="C:extracellular space"/>
    <property type="evidence" value="ECO:0007669"/>
    <property type="project" value="InterPro"/>
</dbReference>
<dbReference type="SUPFAM" id="SSF48239">
    <property type="entry name" value="Terpenoid cyclases/Protein prenyltransferases"/>
    <property type="match status" value="1"/>
</dbReference>
<dbReference type="OrthoDB" id="6359008at2759"/>
<protein>
    <recommendedName>
        <fullName evidence="3">Alpha-2-macroglobulin domain-containing protein</fullName>
    </recommendedName>
</protein>
<sequence>SRALRNGSQTMPPKVMTMDDLPPQTVRNYFPESWFFEKKKLPQDGFMEVSLTLPDSITTWSFMAVGISSTRGICVSEPLEQPVRKLFFTDVRLPYKVTRLEEVKVKIAVYNYHSYAAEVIPLRNGDLNMTVDVQSQNERDIVQRQLHVVAEGLLVRKSLKFVLDPEAKHATFRPSRKNKTILHESSTIKNVFDLKNKEQHTTIDLALPTNVIRGTESCRILAFGDLMGDIITHAVVESRNLIDTPLLDAEEVLGDLAPTIHALLSVQALGLMDENLKERGKNFVRNGVTRVTNYRNDDHSFSLTSGFKPSTWLTAFVLKTLCHGSSLAFIDKQLISAGFNWLFHQIKNDGSLKEQDRRIAKHVTEHDLMLSAEVLIAIMECQNYNQVQCPSLCVCSHLSHQTQVSIYLKTNLQRIRDPMVLAKVTYALMLFDPESDTFLQAAHQLNNHKRKNRQGHIYWSKIEETNEAKNIPLWYCQVAHSTAIEATAYALLVFLRHGSTNTDAIADWLVGQRNCNGAFIGAMDTSVAIQALSMYSLQKHYKDLNLHCNITSKVLKEYFYSFKFTEENALLGKSVNNVPIGQVLDVNIKGQGLGQMQVNVEYNIPIDKNKNCQFKVTVNVKKTKVEWSPDIL</sequence>
<organism evidence="4 5">
    <name type="scientific">Candidula unifasciata</name>
    <dbReference type="NCBI Taxonomy" id="100452"/>
    <lineage>
        <taxon>Eukaryota</taxon>
        <taxon>Metazoa</taxon>
        <taxon>Spiralia</taxon>
        <taxon>Lophotrochozoa</taxon>
        <taxon>Mollusca</taxon>
        <taxon>Gastropoda</taxon>
        <taxon>Heterobranchia</taxon>
        <taxon>Euthyneura</taxon>
        <taxon>Panpulmonata</taxon>
        <taxon>Eupulmonata</taxon>
        <taxon>Stylommatophora</taxon>
        <taxon>Helicina</taxon>
        <taxon>Helicoidea</taxon>
        <taxon>Geomitridae</taxon>
        <taxon>Candidula</taxon>
    </lineage>
</organism>
<comment type="caution">
    <text evidence="4">The sequence shown here is derived from an EMBL/GenBank/DDBJ whole genome shotgun (WGS) entry which is preliminary data.</text>
</comment>
<accession>A0A8S3Z1G6</accession>
<dbReference type="InterPro" id="IPR001599">
    <property type="entry name" value="Macroglobln_a2"/>
</dbReference>
<gene>
    <name evidence="4" type="ORF">CUNI_LOCUS7746</name>
</gene>
<evidence type="ECO:0000256" key="2">
    <source>
        <dbReference type="ARBA" id="ARBA00022966"/>
    </source>
</evidence>
<dbReference type="Pfam" id="PF00207">
    <property type="entry name" value="A2M"/>
    <property type="match status" value="1"/>
</dbReference>
<dbReference type="Proteomes" id="UP000678393">
    <property type="component" value="Unassembled WGS sequence"/>
</dbReference>
<dbReference type="PANTHER" id="PTHR11412:SF136">
    <property type="entry name" value="CD109 ANTIGEN"/>
    <property type="match status" value="1"/>
</dbReference>
<dbReference type="InterPro" id="IPR008930">
    <property type="entry name" value="Terpenoid_cyclase/PrenylTrfase"/>
</dbReference>
<dbReference type="SMART" id="SM01360">
    <property type="entry name" value="A2M"/>
    <property type="match status" value="1"/>
</dbReference>
<evidence type="ECO:0000313" key="5">
    <source>
        <dbReference type="Proteomes" id="UP000678393"/>
    </source>
</evidence>
<evidence type="ECO:0000256" key="1">
    <source>
        <dbReference type="ARBA" id="ARBA00022729"/>
    </source>
</evidence>
<keyword evidence="5" id="KW-1185">Reference proteome</keyword>
<dbReference type="EMBL" id="CAJHNH020001236">
    <property type="protein sequence ID" value="CAG5122188.1"/>
    <property type="molecule type" value="Genomic_DNA"/>
</dbReference>
<feature type="non-terminal residue" evidence="4">
    <location>
        <position position="632"/>
    </location>
</feature>
<dbReference type="Gene3D" id="2.20.130.20">
    <property type="match status" value="1"/>
</dbReference>
<proteinExistence type="predicted"/>
<feature type="domain" description="Alpha-2-macroglobulin" evidence="3">
    <location>
        <begin position="33"/>
        <end position="122"/>
    </location>
</feature>
<dbReference type="AlphaFoldDB" id="A0A8S3Z1G6"/>
<dbReference type="GO" id="GO:0004866">
    <property type="term" value="F:endopeptidase inhibitor activity"/>
    <property type="evidence" value="ECO:0007669"/>
    <property type="project" value="InterPro"/>
</dbReference>
<feature type="non-terminal residue" evidence="4">
    <location>
        <position position="1"/>
    </location>
</feature>
<name>A0A8S3Z1G6_9EUPU</name>
<dbReference type="PANTHER" id="PTHR11412">
    <property type="entry name" value="MACROGLOBULIN / COMPLEMENT"/>
    <property type="match status" value="1"/>
</dbReference>
<reference evidence="4" key="1">
    <citation type="submission" date="2021-04" db="EMBL/GenBank/DDBJ databases">
        <authorList>
            <consortium name="Molecular Ecology Group"/>
        </authorList>
    </citation>
    <scope>NUCLEOTIDE SEQUENCE</scope>
</reference>
<dbReference type="Gene3D" id="1.50.10.20">
    <property type="match status" value="1"/>
</dbReference>
<evidence type="ECO:0000259" key="3">
    <source>
        <dbReference type="SMART" id="SM01360"/>
    </source>
</evidence>
<dbReference type="InterPro" id="IPR011626">
    <property type="entry name" value="Alpha-macroglobulin_TED"/>
</dbReference>
<dbReference type="Pfam" id="PF07678">
    <property type="entry name" value="TED_complement"/>
    <property type="match status" value="1"/>
</dbReference>
<dbReference type="InterPro" id="IPR013783">
    <property type="entry name" value="Ig-like_fold"/>
</dbReference>